<comment type="caution">
    <text evidence="1">The sequence shown here is derived from an EMBL/GenBank/DDBJ whole genome shotgun (WGS) entry which is preliminary data.</text>
</comment>
<dbReference type="Proteomes" id="UP000192288">
    <property type="component" value="Unassembled WGS sequence"/>
</dbReference>
<dbReference type="STRING" id="33968.BMS77_02085"/>
<accession>A0A1X0VE85</accession>
<dbReference type="AlphaFoldDB" id="A0A1X0VE85"/>
<dbReference type="EMBL" id="MPLS01000009">
    <property type="protein sequence ID" value="ORI98052.1"/>
    <property type="molecule type" value="Genomic_DNA"/>
</dbReference>
<proteinExistence type="predicted"/>
<name>A0A1X0VE85_LEUPS</name>
<dbReference type="RefSeq" id="WP_080518991.1">
    <property type="nucleotide sequence ID" value="NZ_MPLS01000009.1"/>
</dbReference>
<gene>
    <name evidence="1" type="ORF">BMR96_03725</name>
</gene>
<protein>
    <submittedName>
        <fullName evidence="1">Uncharacterized protein</fullName>
    </submittedName>
</protein>
<evidence type="ECO:0000313" key="2">
    <source>
        <dbReference type="Proteomes" id="UP000192288"/>
    </source>
</evidence>
<organism evidence="1 2">
    <name type="scientific">Leuconostoc pseudomesenteroides</name>
    <dbReference type="NCBI Taxonomy" id="33968"/>
    <lineage>
        <taxon>Bacteria</taxon>
        <taxon>Bacillati</taxon>
        <taxon>Bacillota</taxon>
        <taxon>Bacilli</taxon>
        <taxon>Lactobacillales</taxon>
        <taxon>Lactobacillaceae</taxon>
        <taxon>Leuconostoc</taxon>
    </lineage>
</organism>
<sequence length="110" mass="12982">MKLSDFYQQLKNSTGLPSVYHHWTVGKAPALPYTVYYVVERDDMIADDKSYFKVRSMNIELYTDSKDEDLEARVESFLNGLGIVPNISEQYIDEEKMYEVIYEFDLEMEK</sequence>
<evidence type="ECO:0000313" key="1">
    <source>
        <dbReference type="EMBL" id="ORI98052.1"/>
    </source>
</evidence>
<reference evidence="1 2" key="1">
    <citation type="journal article" date="2017" name="Front. Microbiol.">
        <title>Genomic Characterization of Dairy Associated Leuconostoc Species and Diversity of Leuconostocs in Undefined Mixed Mesophilic Starter Cultures.</title>
        <authorList>
            <person name="Frantzen C.A."/>
            <person name="Kot W."/>
            <person name="Pedersen T.B."/>
            <person name="Ardo Y.M."/>
            <person name="Broadbent J.R."/>
            <person name="Neve H."/>
            <person name="Hansen L.H."/>
            <person name="Dal Bello F."/>
            <person name="Ostlie H.M."/>
            <person name="Kleppen H.P."/>
            <person name="Vogensen F.K."/>
            <person name="Holo H."/>
        </authorList>
    </citation>
    <scope>NUCLEOTIDE SEQUENCE [LARGE SCALE GENOMIC DNA]</scope>
    <source>
        <strain evidence="1 2">LMGCF08</strain>
    </source>
</reference>